<keyword evidence="3" id="KW-1185">Reference proteome</keyword>
<feature type="chain" id="PRO_5033036413" description="Lipoprotein" evidence="1">
    <location>
        <begin position="30"/>
        <end position="289"/>
    </location>
</feature>
<accession>A0A841D687</accession>
<gene>
    <name evidence="2" type="ORF">FHS22_003296</name>
</gene>
<dbReference type="RefSeq" id="WP_184942512.1">
    <property type="nucleotide sequence ID" value="NZ_BAAAWZ010000001.1"/>
</dbReference>
<dbReference type="AlphaFoldDB" id="A0A841D687"/>
<dbReference type="EMBL" id="JACHJJ010000009">
    <property type="protein sequence ID" value="MBB5964014.1"/>
    <property type="molecule type" value="Genomic_DNA"/>
</dbReference>
<keyword evidence="1" id="KW-0732">Signal</keyword>
<proteinExistence type="predicted"/>
<evidence type="ECO:0000256" key="1">
    <source>
        <dbReference type="SAM" id="SignalP"/>
    </source>
</evidence>
<dbReference type="Proteomes" id="UP000562352">
    <property type="component" value="Unassembled WGS sequence"/>
</dbReference>
<comment type="caution">
    <text evidence="2">The sequence shown here is derived from an EMBL/GenBank/DDBJ whole genome shotgun (WGS) entry which is preliminary data.</text>
</comment>
<sequence>MKRLILGLACVSAAALAVPALTSAAHAQAADPLTALKSQFGTGRGVSFSETTKAALDGERRVTASRTGVLQFGRSGITAYDHTAKTRIKRSDVEALTEDSESVLAKMLRGLSRPERVVRVNNAYYLSGGAFGEFLPADKTWLRFPEATNGVTGSMSQLVNVAEPTTLKALLARATKQAGGYTGKTTFGELYKVSPWFRASVMDRPSAKEAKTVVTWKLSLGSDQLATRLTTSYTERSGSDKMVVTVETRYTGWGSKVTVKAPAAGETATIDELEGLDEETATELPTQIN</sequence>
<evidence type="ECO:0000313" key="3">
    <source>
        <dbReference type="Proteomes" id="UP000562352"/>
    </source>
</evidence>
<protein>
    <recommendedName>
        <fullName evidence="4">Lipoprotein</fullName>
    </recommendedName>
</protein>
<name>A0A841D687_PLAVE</name>
<evidence type="ECO:0008006" key="4">
    <source>
        <dbReference type="Google" id="ProtNLM"/>
    </source>
</evidence>
<feature type="signal peptide" evidence="1">
    <location>
        <begin position="1"/>
        <end position="29"/>
    </location>
</feature>
<organism evidence="2 3">
    <name type="scientific">Planomonospora venezuelensis</name>
    <dbReference type="NCBI Taxonomy" id="1999"/>
    <lineage>
        <taxon>Bacteria</taxon>
        <taxon>Bacillati</taxon>
        <taxon>Actinomycetota</taxon>
        <taxon>Actinomycetes</taxon>
        <taxon>Streptosporangiales</taxon>
        <taxon>Streptosporangiaceae</taxon>
        <taxon>Planomonospora</taxon>
    </lineage>
</organism>
<evidence type="ECO:0000313" key="2">
    <source>
        <dbReference type="EMBL" id="MBB5964014.1"/>
    </source>
</evidence>
<reference evidence="2 3" key="1">
    <citation type="submission" date="2020-08" db="EMBL/GenBank/DDBJ databases">
        <title>Genomic Encyclopedia of Type Strains, Phase III (KMG-III): the genomes of soil and plant-associated and newly described type strains.</title>
        <authorList>
            <person name="Whitman W."/>
        </authorList>
    </citation>
    <scope>NUCLEOTIDE SEQUENCE [LARGE SCALE GENOMIC DNA]</scope>
    <source>
        <strain evidence="2 3">CECT 3303</strain>
    </source>
</reference>